<name>A0ABX8VLI3_9MYCO</name>
<accession>A0ABX8VLI3</accession>
<dbReference type="Pfam" id="PF04820">
    <property type="entry name" value="Trp_halogenase"/>
    <property type="match status" value="1"/>
</dbReference>
<reference evidence="2 3" key="1">
    <citation type="submission" date="2021-07" db="EMBL/GenBank/DDBJ databases">
        <title>Whole genome sequencing of non-tuberculosis mycobacteria type-strains.</title>
        <authorList>
            <person name="Igarashi Y."/>
            <person name="Osugi A."/>
            <person name="Mitarai S."/>
        </authorList>
    </citation>
    <scope>NUCLEOTIDE SEQUENCE [LARGE SCALE GENOMIC DNA]</scope>
    <source>
        <strain evidence="2 3">JCM 16370</strain>
    </source>
</reference>
<sequence>MRTRHIPGYPSARIEGGHGVDTRAQVSQLSRERREALAERIRSRMSRPDGPPADHDVTIVGGGAAALTLALELRRERPATRIQVIEPNVHPVPEVTHTVGESTVEVSAHYLRDRLGLGDHLSTAQIRKMGLRMFFSVGSNTDIAQRMELGSSSFVPQVTYQIDRGRLENELSRRCVAEGVEITRGRVRSVQLSNGSSPHTLSIQDGEATTETTARWVIDASGRNRLLPRHLGIRQANEHHCNAVWFRVAAEIDVGRWSDDPDWRGRLVEGDRALSTNHLMGEGYWVWLIRLASGATSVGIVADPAYHSFDTFNTLAKAMAWIRDHEPQCAAVLAEHAEEIQDFRVMKKYSHGAAKVYDGSARWALTGDAGIFLDPLYSSGLDLVAIGNGLITDMITRELDGEDVVARAQISDTLFRSLTEMWLAVYQDQYSLMGVPNVMSAKIIWDVAFYWGFIGFLYMNGRFVGLADDPGFVPHLDGLIALSNRVQRFFREWAATESSSPTVPFVDLYAPLNFMVTLHTAMMHPSDTFTEQFDSNANLLRRLAGQLVDTVLAEKSVTFGDDAVMRQVQEWQRDPLLHELRSACRREQGSDPISSDWIVTASPALQSS</sequence>
<evidence type="ECO:0000313" key="3">
    <source>
        <dbReference type="Proteomes" id="UP000825367"/>
    </source>
</evidence>
<feature type="region of interest" description="Disordered" evidence="1">
    <location>
        <begin position="1"/>
        <end position="31"/>
    </location>
</feature>
<organism evidence="2 3">
    <name type="scientific">Mycolicibacterium pallens</name>
    <dbReference type="NCBI Taxonomy" id="370524"/>
    <lineage>
        <taxon>Bacteria</taxon>
        <taxon>Bacillati</taxon>
        <taxon>Actinomycetota</taxon>
        <taxon>Actinomycetes</taxon>
        <taxon>Mycobacteriales</taxon>
        <taxon>Mycobacteriaceae</taxon>
        <taxon>Mycolicibacterium</taxon>
    </lineage>
</organism>
<keyword evidence="3" id="KW-1185">Reference proteome</keyword>
<proteinExistence type="predicted"/>
<evidence type="ECO:0000313" key="2">
    <source>
        <dbReference type="EMBL" id="QYL16958.1"/>
    </source>
</evidence>
<dbReference type="InterPro" id="IPR050816">
    <property type="entry name" value="Flavin-dep_Halogenase_NPB"/>
</dbReference>
<dbReference type="PANTHER" id="PTHR43747:SF1">
    <property type="entry name" value="SLR1998 PROTEIN"/>
    <property type="match status" value="1"/>
</dbReference>
<dbReference type="PANTHER" id="PTHR43747">
    <property type="entry name" value="FAD-BINDING PROTEIN"/>
    <property type="match status" value="1"/>
</dbReference>
<protein>
    <submittedName>
        <fullName evidence="2">Tryptophan 7-halogenase</fullName>
    </submittedName>
</protein>
<evidence type="ECO:0000256" key="1">
    <source>
        <dbReference type="SAM" id="MobiDB-lite"/>
    </source>
</evidence>
<dbReference type="InterPro" id="IPR006905">
    <property type="entry name" value="Flavin_halogenase"/>
</dbReference>
<dbReference type="EMBL" id="CP080333">
    <property type="protein sequence ID" value="QYL16958.1"/>
    <property type="molecule type" value="Genomic_DNA"/>
</dbReference>
<dbReference type="Proteomes" id="UP000825367">
    <property type="component" value="Chromosome"/>
</dbReference>
<gene>
    <name evidence="2" type="ORF">K0O64_29130</name>
</gene>